<feature type="non-terminal residue" evidence="1">
    <location>
        <position position="209"/>
    </location>
</feature>
<evidence type="ECO:0000313" key="1">
    <source>
        <dbReference type="EMBL" id="CAG8708584.1"/>
    </source>
</evidence>
<keyword evidence="2" id="KW-1185">Reference proteome</keyword>
<accession>A0A9N9HWB3</accession>
<dbReference type="OrthoDB" id="2425915at2759"/>
<sequence length="209" mass="24236">MLNSSTHLSYFNYFQDGSRGSGDLCTSLVIQPKCCCDANNSTDHFTGWFTAWKNYPEYILNYDLDKEFYGVWYTILSTDANYNANLDRGMVVRAFDSEFNPQTLPASQNNTSKDIDSEFYNTLDELNHHVVGYQQNNYMFVNRHLKKKLRPNAGNVIGIPPKHFDEHYLTTEYESVNNPAIAQNQSQNNLYANLFVGTLNWYEEQITER</sequence>
<protein>
    <submittedName>
        <fullName evidence="1">8379_t:CDS:1</fullName>
    </submittedName>
</protein>
<organism evidence="1 2">
    <name type="scientific">Ambispora leptoticha</name>
    <dbReference type="NCBI Taxonomy" id="144679"/>
    <lineage>
        <taxon>Eukaryota</taxon>
        <taxon>Fungi</taxon>
        <taxon>Fungi incertae sedis</taxon>
        <taxon>Mucoromycota</taxon>
        <taxon>Glomeromycotina</taxon>
        <taxon>Glomeromycetes</taxon>
        <taxon>Archaeosporales</taxon>
        <taxon>Ambisporaceae</taxon>
        <taxon>Ambispora</taxon>
    </lineage>
</organism>
<dbReference type="AlphaFoldDB" id="A0A9N9HWB3"/>
<comment type="caution">
    <text evidence="1">The sequence shown here is derived from an EMBL/GenBank/DDBJ whole genome shotgun (WGS) entry which is preliminary data.</text>
</comment>
<gene>
    <name evidence="1" type="ORF">ALEPTO_LOCUS11829</name>
</gene>
<proteinExistence type="predicted"/>
<dbReference type="EMBL" id="CAJVPS010021773">
    <property type="protein sequence ID" value="CAG8708584.1"/>
    <property type="molecule type" value="Genomic_DNA"/>
</dbReference>
<evidence type="ECO:0000313" key="2">
    <source>
        <dbReference type="Proteomes" id="UP000789508"/>
    </source>
</evidence>
<name>A0A9N9HWB3_9GLOM</name>
<dbReference type="Proteomes" id="UP000789508">
    <property type="component" value="Unassembled WGS sequence"/>
</dbReference>
<reference evidence="1" key="1">
    <citation type="submission" date="2021-06" db="EMBL/GenBank/DDBJ databases">
        <authorList>
            <person name="Kallberg Y."/>
            <person name="Tangrot J."/>
            <person name="Rosling A."/>
        </authorList>
    </citation>
    <scope>NUCLEOTIDE SEQUENCE</scope>
    <source>
        <strain evidence="1">FL130A</strain>
    </source>
</reference>